<evidence type="ECO:0000256" key="10">
    <source>
        <dbReference type="ARBA" id="ARBA00022989"/>
    </source>
</evidence>
<keyword evidence="14" id="KW-1071">Ligand-gated ion channel</keyword>
<dbReference type="PANTHER" id="PTHR11537:SF254">
    <property type="entry name" value="POTASSIUM VOLTAGE-GATED CHANNEL PROTEIN SHAB"/>
    <property type="match status" value="1"/>
</dbReference>
<keyword evidence="11" id="KW-0406">Ion transport</keyword>
<evidence type="ECO:0000256" key="4">
    <source>
        <dbReference type="ARBA" id="ARBA00022538"/>
    </source>
</evidence>
<evidence type="ECO:0000256" key="7">
    <source>
        <dbReference type="ARBA" id="ARBA00022741"/>
    </source>
</evidence>
<comment type="similarity">
    <text evidence="17">Belongs to the potassium channel family.</text>
</comment>
<evidence type="ECO:0000256" key="18">
    <source>
        <dbReference type="SAM" id="Phobius"/>
    </source>
</evidence>
<feature type="transmembrane region" description="Helical" evidence="18">
    <location>
        <begin position="101"/>
        <end position="131"/>
    </location>
</feature>
<comment type="caution">
    <text evidence="20">The sequence shown here is derived from an EMBL/GenBank/DDBJ whole genome shotgun (WGS) entry which is preliminary data.</text>
</comment>
<feature type="transmembrane region" description="Helical" evidence="18">
    <location>
        <begin position="195"/>
        <end position="211"/>
    </location>
</feature>
<dbReference type="Gene3D" id="2.60.120.10">
    <property type="entry name" value="Jelly Rolls"/>
    <property type="match status" value="1"/>
</dbReference>
<gene>
    <name evidence="20" type="ORF">FIV46_01910</name>
</gene>
<keyword evidence="13" id="KW-0114">cAMP</keyword>
<dbReference type="PANTHER" id="PTHR11537">
    <property type="entry name" value="VOLTAGE-GATED POTASSIUM CHANNEL"/>
    <property type="match status" value="1"/>
</dbReference>
<protein>
    <submittedName>
        <fullName evidence="20">Cyclic nucleotide-binding domain-containing protein</fullName>
    </submittedName>
</protein>
<dbReference type="InterPro" id="IPR028325">
    <property type="entry name" value="VG_K_chnl"/>
</dbReference>
<evidence type="ECO:0000256" key="2">
    <source>
        <dbReference type="ARBA" id="ARBA00022448"/>
    </source>
</evidence>
<dbReference type="EMBL" id="VFIY01000004">
    <property type="protein sequence ID" value="TPD62860.1"/>
    <property type="molecule type" value="Genomic_DNA"/>
</dbReference>
<feature type="transmembrane region" description="Helical" evidence="18">
    <location>
        <begin position="223"/>
        <end position="244"/>
    </location>
</feature>
<evidence type="ECO:0000256" key="8">
    <source>
        <dbReference type="ARBA" id="ARBA00022826"/>
    </source>
</evidence>
<feature type="domain" description="Cyclic nucleotide-binding" evidence="19">
    <location>
        <begin position="268"/>
        <end position="382"/>
    </location>
</feature>
<dbReference type="GO" id="GO:0030552">
    <property type="term" value="F:cAMP binding"/>
    <property type="evidence" value="ECO:0007669"/>
    <property type="project" value="UniProtKB-KW"/>
</dbReference>
<dbReference type="GO" id="GO:0008076">
    <property type="term" value="C:voltage-gated potassium channel complex"/>
    <property type="evidence" value="ECO:0007669"/>
    <property type="project" value="InterPro"/>
</dbReference>
<evidence type="ECO:0000256" key="13">
    <source>
        <dbReference type="ARBA" id="ARBA00023149"/>
    </source>
</evidence>
<dbReference type="Pfam" id="PF00027">
    <property type="entry name" value="cNMP_binding"/>
    <property type="match status" value="1"/>
</dbReference>
<keyword evidence="10 18" id="KW-1133">Transmembrane helix</keyword>
<name>A0A501PQQ3_9PROT</name>
<evidence type="ECO:0000256" key="1">
    <source>
        <dbReference type="ARBA" id="ARBA00004651"/>
    </source>
</evidence>
<keyword evidence="21" id="KW-1185">Reference proteome</keyword>
<dbReference type="InterPro" id="IPR018490">
    <property type="entry name" value="cNMP-bd_dom_sf"/>
</dbReference>
<dbReference type="PROSITE" id="PS50042">
    <property type="entry name" value="CNMP_BINDING_3"/>
    <property type="match status" value="1"/>
</dbReference>
<dbReference type="GO" id="GO:0001508">
    <property type="term" value="P:action potential"/>
    <property type="evidence" value="ECO:0007669"/>
    <property type="project" value="TreeGrafter"/>
</dbReference>
<keyword evidence="7" id="KW-0547">Nucleotide-binding</keyword>
<evidence type="ECO:0000256" key="14">
    <source>
        <dbReference type="ARBA" id="ARBA00023286"/>
    </source>
</evidence>
<evidence type="ECO:0000256" key="6">
    <source>
        <dbReference type="ARBA" id="ARBA00022692"/>
    </source>
</evidence>
<dbReference type="GO" id="GO:0005249">
    <property type="term" value="F:voltage-gated potassium channel activity"/>
    <property type="evidence" value="ECO:0007669"/>
    <property type="project" value="InterPro"/>
</dbReference>
<evidence type="ECO:0000256" key="15">
    <source>
        <dbReference type="ARBA" id="ARBA00023303"/>
    </source>
</evidence>
<dbReference type="SUPFAM" id="SSF81324">
    <property type="entry name" value="Voltage-gated potassium channels"/>
    <property type="match status" value="1"/>
</dbReference>
<keyword evidence="5" id="KW-0116">cAMP-binding</keyword>
<evidence type="ECO:0000256" key="3">
    <source>
        <dbReference type="ARBA" id="ARBA00022475"/>
    </source>
</evidence>
<dbReference type="OrthoDB" id="9799090at2"/>
<organism evidence="20 21">
    <name type="scientific">Emcibacter nanhaiensis</name>
    <dbReference type="NCBI Taxonomy" id="1505037"/>
    <lineage>
        <taxon>Bacteria</taxon>
        <taxon>Pseudomonadati</taxon>
        <taxon>Pseudomonadota</taxon>
        <taxon>Alphaproteobacteria</taxon>
        <taxon>Emcibacterales</taxon>
        <taxon>Emcibacteraceae</taxon>
        <taxon>Emcibacter</taxon>
    </lineage>
</organism>
<feature type="transmembrane region" description="Helical" evidence="18">
    <location>
        <begin position="256"/>
        <end position="277"/>
    </location>
</feature>
<sequence>MARQSKTIRRRVFEMMEVGGTGTLVGRAFDLFMILLVVANITAMAAATIYTVRRSYFEELFYFEVFSLAVFIIEYLLRFWVCVEYLSDNDRHGKFGFRLQFLFSPLMIIDFLAIAPIVGFFFVGVDLRFLLILRLLRIFKLTRYSPALSSLGRVIYEERRALTATMIIMMGMVLFSAAIMYYVEGEVQPDAFGNIPIAMWWSLTTLTTVGYGDVVPVTVIGKLFGGIVMIFGLAMYALPIGIIASGFSNEIHRQDFVVRWGLVAGVPLFSDLDAAMITNIAKYLRSRVVQEGKLIARAGDRADKMYLIVSGEVARRSGRDIVRLQEGAFFGVKSLIENSNFTANYVATSRCQLLVLEVNDYQHLMANFPEIEERLKKEYESFGHEDYGQPEGEAEPA</sequence>
<comment type="subcellular location">
    <subcellularLocation>
        <location evidence="1">Cell membrane</location>
        <topology evidence="1">Multi-pass membrane protein</topology>
    </subcellularLocation>
</comment>
<keyword evidence="8" id="KW-0631">Potassium channel</keyword>
<dbReference type="CDD" id="cd00038">
    <property type="entry name" value="CAP_ED"/>
    <property type="match status" value="1"/>
</dbReference>
<keyword evidence="4" id="KW-0633">Potassium transport</keyword>
<proteinExistence type="inferred from homology"/>
<dbReference type="PRINTS" id="PR00169">
    <property type="entry name" value="KCHANNEL"/>
</dbReference>
<dbReference type="Proteomes" id="UP000319148">
    <property type="component" value="Unassembled WGS sequence"/>
</dbReference>
<evidence type="ECO:0000256" key="11">
    <source>
        <dbReference type="ARBA" id="ARBA00023065"/>
    </source>
</evidence>
<dbReference type="SMART" id="SM00100">
    <property type="entry name" value="cNMP"/>
    <property type="match status" value="1"/>
</dbReference>
<dbReference type="InterPro" id="IPR014710">
    <property type="entry name" value="RmlC-like_jellyroll"/>
</dbReference>
<dbReference type="Gene3D" id="1.10.287.70">
    <property type="match status" value="1"/>
</dbReference>
<feature type="transmembrane region" description="Helical" evidence="18">
    <location>
        <begin position="31"/>
        <end position="53"/>
    </location>
</feature>
<evidence type="ECO:0000256" key="16">
    <source>
        <dbReference type="ARBA" id="ARBA00058429"/>
    </source>
</evidence>
<reference evidence="21" key="1">
    <citation type="submission" date="2019-06" db="EMBL/GenBank/DDBJ databases">
        <title>The complete genome of Emcibacter congregatus ZYLT.</title>
        <authorList>
            <person name="Zhao Z."/>
        </authorList>
    </citation>
    <scope>NUCLEOTIDE SEQUENCE [LARGE SCALE GENOMIC DNA]</scope>
    <source>
        <strain evidence="21">MCCC 1A06723</strain>
    </source>
</reference>
<evidence type="ECO:0000313" key="20">
    <source>
        <dbReference type="EMBL" id="TPD62860.1"/>
    </source>
</evidence>
<dbReference type="SUPFAM" id="SSF51206">
    <property type="entry name" value="cAMP-binding domain-like"/>
    <property type="match status" value="1"/>
</dbReference>
<evidence type="ECO:0000256" key="12">
    <source>
        <dbReference type="ARBA" id="ARBA00023136"/>
    </source>
</evidence>
<dbReference type="FunFam" id="1.10.287.70:FF:000181">
    <property type="entry name" value="Cyclic nucleotide-gated potassium channel mll3241"/>
    <property type="match status" value="1"/>
</dbReference>
<keyword evidence="12 18" id="KW-0472">Membrane</keyword>
<dbReference type="InterPro" id="IPR005821">
    <property type="entry name" value="Ion_trans_dom"/>
</dbReference>
<keyword evidence="9" id="KW-0630">Potassium</keyword>
<keyword evidence="6 18" id="KW-0812">Transmembrane</keyword>
<dbReference type="Pfam" id="PF00520">
    <property type="entry name" value="Ion_trans"/>
    <property type="match status" value="1"/>
</dbReference>
<dbReference type="InterPro" id="IPR000595">
    <property type="entry name" value="cNMP-bd_dom"/>
</dbReference>
<accession>A0A501PQQ3</accession>
<dbReference type="AlphaFoldDB" id="A0A501PQQ3"/>
<feature type="transmembrane region" description="Helical" evidence="18">
    <location>
        <begin position="161"/>
        <end position="183"/>
    </location>
</feature>
<evidence type="ECO:0000256" key="9">
    <source>
        <dbReference type="ARBA" id="ARBA00022958"/>
    </source>
</evidence>
<keyword evidence="15" id="KW-0407">Ion channel</keyword>
<evidence type="ECO:0000256" key="5">
    <source>
        <dbReference type="ARBA" id="ARBA00022566"/>
    </source>
</evidence>
<feature type="transmembrane region" description="Helical" evidence="18">
    <location>
        <begin position="60"/>
        <end position="81"/>
    </location>
</feature>
<keyword evidence="2" id="KW-0813">Transport</keyword>
<comment type="function">
    <text evidence="16">Cyclic nucleotide-regulated potassium channel activated by cAMP.</text>
</comment>
<keyword evidence="3" id="KW-1003">Cell membrane</keyword>
<evidence type="ECO:0000256" key="17">
    <source>
        <dbReference type="ARBA" id="ARBA00060926"/>
    </source>
</evidence>
<dbReference type="RefSeq" id="WP_139938110.1">
    <property type="nucleotide sequence ID" value="NZ_JBHSYP010000022.1"/>
</dbReference>
<evidence type="ECO:0000313" key="21">
    <source>
        <dbReference type="Proteomes" id="UP000319148"/>
    </source>
</evidence>
<evidence type="ECO:0000259" key="19">
    <source>
        <dbReference type="PROSITE" id="PS50042"/>
    </source>
</evidence>